<comment type="subcellular location">
    <subcellularLocation>
        <location evidence="1">Cell membrane</location>
        <topology evidence="1">Multi-pass membrane protein</topology>
    </subcellularLocation>
</comment>
<keyword evidence="2" id="KW-1003">Cell membrane</keyword>
<evidence type="ECO:0000256" key="5">
    <source>
        <dbReference type="ARBA" id="ARBA00023136"/>
    </source>
</evidence>
<dbReference type="InterPro" id="IPR001851">
    <property type="entry name" value="ABC_transp_permease"/>
</dbReference>
<dbReference type="CDD" id="cd06581">
    <property type="entry name" value="TM_PBP1_LivM_like"/>
    <property type="match status" value="1"/>
</dbReference>
<name>A0ABU8BV57_9RHOB</name>
<dbReference type="RefSeq" id="WP_335422666.1">
    <property type="nucleotide sequence ID" value="NZ_JBALHR010000005.1"/>
</dbReference>
<dbReference type="InterPro" id="IPR043428">
    <property type="entry name" value="LivM-like"/>
</dbReference>
<comment type="caution">
    <text evidence="7">The sequence shown here is derived from an EMBL/GenBank/DDBJ whole genome shotgun (WGS) entry which is preliminary data.</text>
</comment>
<keyword evidence="4 6" id="KW-1133">Transmembrane helix</keyword>
<dbReference type="Pfam" id="PF02653">
    <property type="entry name" value="BPD_transp_2"/>
    <property type="match status" value="1"/>
</dbReference>
<evidence type="ECO:0000256" key="6">
    <source>
        <dbReference type="SAM" id="Phobius"/>
    </source>
</evidence>
<dbReference type="PANTHER" id="PTHR30482:SF17">
    <property type="entry name" value="ABC TRANSPORTER ATP-BINDING PROTEIN"/>
    <property type="match status" value="1"/>
</dbReference>
<feature type="transmembrane region" description="Helical" evidence="6">
    <location>
        <begin position="237"/>
        <end position="262"/>
    </location>
</feature>
<feature type="transmembrane region" description="Helical" evidence="6">
    <location>
        <begin position="80"/>
        <end position="100"/>
    </location>
</feature>
<evidence type="ECO:0000256" key="2">
    <source>
        <dbReference type="ARBA" id="ARBA00022475"/>
    </source>
</evidence>
<evidence type="ECO:0000256" key="3">
    <source>
        <dbReference type="ARBA" id="ARBA00022692"/>
    </source>
</evidence>
<dbReference type="Proteomes" id="UP001431963">
    <property type="component" value="Unassembled WGS sequence"/>
</dbReference>
<reference evidence="7" key="1">
    <citation type="submission" date="2024-02" db="EMBL/GenBank/DDBJ databases">
        <title>Genome sequences of strain Gemmobacter sp. JM10B15.</title>
        <authorList>
            <person name="Zhang M."/>
        </authorList>
    </citation>
    <scope>NUCLEOTIDE SEQUENCE</scope>
    <source>
        <strain evidence="7">JM10B15</strain>
    </source>
</reference>
<evidence type="ECO:0000256" key="4">
    <source>
        <dbReference type="ARBA" id="ARBA00022989"/>
    </source>
</evidence>
<dbReference type="PANTHER" id="PTHR30482">
    <property type="entry name" value="HIGH-AFFINITY BRANCHED-CHAIN AMINO ACID TRANSPORT SYSTEM PERMEASE"/>
    <property type="match status" value="1"/>
</dbReference>
<keyword evidence="3 6" id="KW-0812">Transmembrane</keyword>
<keyword evidence="5 6" id="KW-0472">Membrane</keyword>
<sequence length="311" mass="32583">MRHLILWAIAGAALALMPFVAGRGLLVLGVEMLVLIALAQAWNLLAGYGGLLSLGHHALFGVGGYALYAISRDLGLNPYTAIPFAGLSAAALALVLAPILFRLRDVYFAVGMWVAAEILRIAVSRSDWLGGASGLPLAGARSISRDWMGSFTFWSALALALGMTAFVGWLMAGRFGLRLRALRDDEVAARSIGVGPQRIRLIVFLISAAGAGMAGAISFLSALFITPMAAFDMTWMVTTVFVCIIGGIGRLSGPILGTALYFTLRETLSFSPGATLMAVGAAAIAVMLFAPGGLAGLIDRLAQLIRQEKTA</sequence>
<evidence type="ECO:0000256" key="1">
    <source>
        <dbReference type="ARBA" id="ARBA00004651"/>
    </source>
</evidence>
<dbReference type="EMBL" id="JBALHR010000005">
    <property type="protein sequence ID" value="MEH7828585.1"/>
    <property type="molecule type" value="Genomic_DNA"/>
</dbReference>
<gene>
    <name evidence="7" type="ORF">V6590_10525</name>
</gene>
<keyword evidence="8" id="KW-1185">Reference proteome</keyword>
<organism evidence="7 8">
    <name type="scientific">Gemmobacter denitrificans</name>
    <dbReference type="NCBI Taxonomy" id="3123040"/>
    <lineage>
        <taxon>Bacteria</taxon>
        <taxon>Pseudomonadati</taxon>
        <taxon>Pseudomonadota</taxon>
        <taxon>Alphaproteobacteria</taxon>
        <taxon>Rhodobacterales</taxon>
        <taxon>Paracoccaceae</taxon>
        <taxon>Gemmobacter</taxon>
    </lineage>
</organism>
<feature type="transmembrane region" description="Helical" evidence="6">
    <location>
        <begin position="201"/>
        <end position="225"/>
    </location>
</feature>
<accession>A0ABU8BV57</accession>
<protein>
    <submittedName>
        <fullName evidence="7">Branched-chain amino acid ABC transporter permease</fullName>
    </submittedName>
</protein>
<evidence type="ECO:0000313" key="7">
    <source>
        <dbReference type="EMBL" id="MEH7828585.1"/>
    </source>
</evidence>
<proteinExistence type="predicted"/>
<feature type="transmembrane region" description="Helical" evidence="6">
    <location>
        <begin position="151"/>
        <end position="172"/>
    </location>
</feature>
<evidence type="ECO:0000313" key="8">
    <source>
        <dbReference type="Proteomes" id="UP001431963"/>
    </source>
</evidence>
<feature type="transmembrane region" description="Helical" evidence="6">
    <location>
        <begin position="274"/>
        <end position="298"/>
    </location>
</feature>